<dbReference type="Proteomes" id="UP000076871">
    <property type="component" value="Unassembled WGS sequence"/>
</dbReference>
<dbReference type="Pfam" id="PF07766">
    <property type="entry name" value="LETM1_RBD"/>
    <property type="match status" value="1"/>
</dbReference>
<feature type="domain" description="Letm1 RBD" evidence="10">
    <location>
        <begin position="209"/>
        <end position="409"/>
    </location>
</feature>
<feature type="transmembrane region" description="Helical" evidence="9">
    <location>
        <begin position="302"/>
        <end position="323"/>
    </location>
</feature>
<dbReference type="GO" id="GO:0005743">
    <property type="term" value="C:mitochondrial inner membrane"/>
    <property type="evidence" value="ECO:0007669"/>
    <property type="project" value="UniProtKB-SubCell"/>
</dbReference>
<dbReference type="RefSeq" id="XP_040762348.1">
    <property type="nucleotide sequence ID" value="XM_040901852.1"/>
</dbReference>
<dbReference type="GeneID" id="63818883"/>
<sequence>MLSSLGRNGFVESLALTRYPRSSPILRRRLRHASFFVAVAPDALSLKASSAFTASHFGTRSLSTSTPPETTNASESKPQPPPPAAVLPLRKHKVELRPGPVKPAKLTPQPPTSPKPSTASSPNVASEPSSSKKESIVEATKHDLVDASQHGILAPPPAGASWAGSLWHQAKELFKFYWRGIKLIWHNLSRARLIEQRALAGGAPVSRWELRFIRTSHRDTMKLVPFLFLIIVIEEIIPLVVLYAPSVLPSTCLLPSQRERIVTKKRQKQASYAIVQRPLYEQLRQRLIANPGAPVNALLDSAALTAVNGLLSLSTVGPSALLFRRLQKHLAMIADDDALLKREASGSMLSQEELREALEERGIRVTEGLAPSVWQSRLQWWLKNVDGVDEQQALLCRVLLVASSGAGKF</sequence>
<keyword evidence="5 7" id="KW-0496">Mitochondrion</keyword>
<evidence type="ECO:0000256" key="3">
    <source>
        <dbReference type="ARBA" id="ARBA00022792"/>
    </source>
</evidence>
<evidence type="ECO:0000256" key="4">
    <source>
        <dbReference type="ARBA" id="ARBA00022989"/>
    </source>
</evidence>
<keyword evidence="2 9" id="KW-0812">Transmembrane</keyword>
<evidence type="ECO:0000313" key="11">
    <source>
        <dbReference type="EMBL" id="KZT04608.1"/>
    </source>
</evidence>
<dbReference type="InParanoid" id="A0A165DD71"/>
<keyword evidence="6 9" id="KW-0472">Membrane</keyword>
<evidence type="ECO:0000256" key="1">
    <source>
        <dbReference type="ARBA" id="ARBA00004434"/>
    </source>
</evidence>
<feature type="compositionally biased region" description="Low complexity" evidence="8">
    <location>
        <begin position="115"/>
        <end position="129"/>
    </location>
</feature>
<feature type="region of interest" description="Disordered" evidence="8">
    <location>
        <begin position="58"/>
        <end position="136"/>
    </location>
</feature>
<feature type="transmembrane region" description="Helical" evidence="9">
    <location>
        <begin position="223"/>
        <end position="244"/>
    </location>
</feature>
<dbReference type="PANTHER" id="PTHR14009">
    <property type="entry name" value="LEUCINE ZIPPER-EF-HAND CONTAINING TRANSMEMBRANE PROTEIN"/>
    <property type="match status" value="1"/>
</dbReference>
<gene>
    <name evidence="11" type="ORF">LAESUDRAFT_288185</name>
</gene>
<dbReference type="AlphaFoldDB" id="A0A165DD71"/>
<evidence type="ECO:0000256" key="6">
    <source>
        <dbReference type="ARBA" id="ARBA00023136"/>
    </source>
</evidence>
<dbReference type="EMBL" id="KV427635">
    <property type="protein sequence ID" value="KZT04608.1"/>
    <property type="molecule type" value="Genomic_DNA"/>
</dbReference>
<evidence type="ECO:0000256" key="8">
    <source>
        <dbReference type="SAM" id="MobiDB-lite"/>
    </source>
</evidence>
<evidence type="ECO:0000256" key="9">
    <source>
        <dbReference type="SAM" id="Phobius"/>
    </source>
</evidence>
<evidence type="ECO:0000313" key="12">
    <source>
        <dbReference type="Proteomes" id="UP000076871"/>
    </source>
</evidence>
<keyword evidence="12" id="KW-1185">Reference proteome</keyword>
<evidence type="ECO:0000256" key="5">
    <source>
        <dbReference type="ARBA" id="ARBA00023128"/>
    </source>
</evidence>
<dbReference type="InterPro" id="IPR044202">
    <property type="entry name" value="LETM1/MDM38-like"/>
</dbReference>
<dbReference type="GO" id="GO:0030003">
    <property type="term" value="P:intracellular monoatomic cation homeostasis"/>
    <property type="evidence" value="ECO:0007669"/>
    <property type="project" value="TreeGrafter"/>
</dbReference>
<proteinExistence type="predicted"/>
<keyword evidence="4 9" id="KW-1133">Transmembrane helix</keyword>
<dbReference type="GO" id="GO:0043022">
    <property type="term" value="F:ribosome binding"/>
    <property type="evidence" value="ECO:0007669"/>
    <property type="project" value="InterPro"/>
</dbReference>
<protein>
    <recommendedName>
        <fullName evidence="10">Letm1 RBD domain-containing protein</fullName>
    </recommendedName>
</protein>
<dbReference type="OrthoDB" id="73691at2759"/>
<accession>A0A165DD71</accession>
<dbReference type="STRING" id="1314785.A0A165DD71"/>
<comment type="subcellular location">
    <subcellularLocation>
        <location evidence="1">Mitochondrion inner membrane</location>
        <topology evidence="1">Single-pass membrane protein</topology>
    </subcellularLocation>
</comment>
<organism evidence="11 12">
    <name type="scientific">Laetiporus sulphureus 93-53</name>
    <dbReference type="NCBI Taxonomy" id="1314785"/>
    <lineage>
        <taxon>Eukaryota</taxon>
        <taxon>Fungi</taxon>
        <taxon>Dikarya</taxon>
        <taxon>Basidiomycota</taxon>
        <taxon>Agaricomycotina</taxon>
        <taxon>Agaricomycetes</taxon>
        <taxon>Polyporales</taxon>
        <taxon>Laetiporus</taxon>
    </lineage>
</organism>
<evidence type="ECO:0000259" key="10">
    <source>
        <dbReference type="PROSITE" id="PS51758"/>
    </source>
</evidence>
<feature type="compositionally biased region" description="Polar residues" evidence="8">
    <location>
        <begin position="58"/>
        <end position="77"/>
    </location>
</feature>
<dbReference type="InterPro" id="IPR033122">
    <property type="entry name" value="LETM1-like_RBD"/>
</dbReference>
<keyword evidence="3" id="KW-0999">Mitochondrion inner membrane</keyword>
<dbReference type="PROSITE" id="PS51758">
    <property type="entry name" value="LETM1_RBD"/>
    <property type="match status" value="1"/>
</dbReference>
<reference evidence="11 12" key="1">
    <citation type="journal article" date="2016" name="Mol. Biol. Evol.">
        <title>Comparative Genomics of Early-Diverging Mushroom-Forming Fungi Provides Insights into the Origins of Lignocellulose Decay Capabilities.</title>
        <authorList>
            <person name="Nagy L.G."/>
            <person name="Riley R."/>
            <person name="Tritt A."/>
            <person name="Adam C."/>
            <person name="Daum C."/>
            <person name="Floudas D."/>
            <person name="Sun H."/>
            <person name="Yadav J.S."/>
            <person name="Pangilinan J."/>
            <person name="Larsson K.H."/>
            <person name="Matsuura K."/>
            <person name="Barry K."/>
            <person name="Labutti K."/>
            <person name="Kuo R."/>
            <person name="Ohm R.A."/>
            <person name="Bhattacharya S.S."/>
            <person name="Shirouzu T."/>
            <person name="Yoshinaga Y."/>
            <person name="Martin F.M."/>
            <person name="Grigoriev I.V."/>
            <person name="Hibbett D.S."/>
        </authorList>
    </citation>
    <scope>NUCLEOTIDE SEQUENCE [LARGE SCALE GENOMIC DNA]</scope>
    <source>
        <strain evidence="11 12">93-53</strain>
    </source>
</reference>
<evidence type="ECO:0000256" key="2">
    <source>
        <dbReference type="ARBA" id="ARBA00022692"/>
    </source>
</evidence>
<dbReference type="PANTHER" id="PTHR14009:SF1">
    <property type="entry name" value="MITOCHONDRIAL PROTON_CALCIUM EXCHANGER PROTEIN"/>
    <property type="match status" value="1"/>
</dbReference>
<evidence type="ECO:0000256" key="7">
    <source>
        <dbReference type="PROSITE-ProRule" id="PRU01094"/>
    </source>
</evidence>
<name>A0A165DD71_9APHY</name>